<dbReference type="InterPro" id="IPR037171">
    <property type="entry name" value="NagB/RpiA_transferase-like"/>
</dbReference>
<proteinExistence type="predicted"/>
<reference evidence="3" key="1">
    <citation type="journal article" date="2019" name="Int. J. Syst. Evol. Microbiol.">
        <title>The Global Catalogue of Microorganisms (GCM) 10K type strain sequencing project: providing services to taxonomists for standard genome sequencing and annotation.</title>
        <authorList>
            <consortium name="The Broad Institute Genomics Platform"/>
            <consortium name="The Broad Institute Genome Sequencing Center for Infectious Disease"/>
            <person name="Wu L."/>
            <person name="Ma J."/>
        </authorList>
    </citation>
    <scope>NUCLEOTIDE SEQUENCE [LARGE SCALE GENOMIC DNA]</scope>
    <source>
        <strain evidence="3">JCM 16704</strain>
    </source>
</reference>
<accession>A0ABP7YW05</accession>
<dbReference type="Gene3D" id="3.40.50.1360">
    <property type="match status" value="1"/>
</dbReference>
<gene>
    <name evidence="2" type="ORF">GCM10022216_22750</name>
</gene>
<dbReference type="PANTHER" id="PTHR11280:SF6">
    <property type="entry name" value="GLUCOSAMINE-6-PHOSPHATE ISOMERASE NAGB"/>
    <property type="match status" value="1"/>
</dbReference>
<organism evidence="2 3">
    <name type="scientific">Sphingobacterium kyonggiense</name>
    <dbReference type="NCBI Taxonomy" id="714075"/>
    <lineage>
        <taxon>Bacteria</taxon>
        <taxon>Pseudomonadati</taxon>
        <taxon>Bacteroidota</taxon>
        <taxon>Sphingobacteriia</taxon>
        <taxon>Sphingobacteriales</taxon>
        <taxon>Sphingobacteriaceae</taxon>
        <taxon>Sphingobacterium</taxon>
    </lineage>
</organism>
<evidence type="ECO:0000259" key="1">
    <source>
        <dbReference type="Pfam" id="PF01182"/>
    </source>
</evidence>
<dbReference type="InterPro" id="IPR004547">
    <property type="entry name" value="Glucosamine6P_isomerase"/>
</dbReference>
<name>A0ABP7YW05_9SPHI</name>
<comment type="caution">
    <text evidence="2">The sequence shown here is derived from an EMBL/GenBank/DDBJ whole genome shotgun (WGS) entry which is preliminary data.</text>
</comment>
<evidence type="ECO:0000313" key="3">
    <source>
        <dbReference type="Proteomes" id="UP001500101"/>
    </source>
</evidence>
<dbReference type="SUPFAM" id="SSF100950">
    <property type="entry name" value="NagB/RpiA/CoA transferase-like"/>
    <property type="match status" value="1"/>
</dbReference>
<dbReference type="InterPro" id="IPR006148">
    <property type="entry name" value="Glc/Gal-6P_isomerase"/>
</dbReference>
<dbReference type="PANTHER" id="PTHR11280">
    <property type="entry name" value="GLUCOSAMINE-6-PHOSPHATE ISOMERASE"/>
    <property type="match status" value="1"/>
</dbReference>
<sequence length="249" mass="27762">MDVKEQKVSVFERKEEAGLAAGKAIESCILKLLKTKEEIRMIFAAAPSQNDTLAYLCNSAKIPWNRIIAFNMDEYIGLPKNSKQSFSTYLQENLFSKVDFKEVNLISPSNGEKEELVRISNKLEGQEIDAVVLGIGQNGHIAFNDPPVADFNDPLTIKAVQLDEVCKQQQVNDNCFSSIDLVPSRALTLTIPTIMRAKHLFCIVSGKNKAEAVKHTFAGKLTVEWPSSILPLHDSCSFFFDKDAYALMD</sequence>
<dbReference type="RefSeq" id="WP_344674846.1">
    <property type="nucleotide sequence ID" value="NZ_BAAAZI010000009.1"/>
</dbReference>
<dbReference type="EMBL" id="BAAAZI010000009">
    <property type="protein sequence ID" value="GAA4142110.1"/>
    <property type="molecule type" value="Genomic_DNA"/>
</dbReference>
<keyword evidence="3" id="KW-1185">Reference proteome</keyword>
<dbReference type="Pfam" id="PF01182">
    <property type="entry name" value="Glucosamine_iso"/>
    <property type="match status" value="1"/>
</dbReference>
<dbReference type="Proteomes" id="UP001500101">
    <property type="component" value="Unassembled WGS sequence"/>
</dbReference>
<feature type="domain" description="Glucosamine/galactosamine-6-phosphate isomerase" evidence="1">
    <location>
        <begin position="14"/>
        <end position="230"/>
    </location>
</feature>
<evidence type="ECO:0000313" key="2">
    <source>
        <dbReference type="EMBL" id="GAA4142110.1"/>
    </source>
</evidence>
<protein>
    <submittedName>
        <fullName evidence="2">Glucosamine-6-phosphate deaminase</fullName>
    </submittedName>
</protein>
<dbReference type="CDD" id="cd01399">
    <property type="entry name" value="GlcN6P_deaminase"/>
    <property type="match status" value="1"/>
</dbReference>